<gene>
    <name evidence="2" type="ORF">IAB94_02225</name>
</gene>
<dbReference type="Proteomes" id="UP000823913">
    <property type="component" value="Unassembled WGS sequence"/>
</dbReference>
<evidence type="ECO:0000256" key="1">
    <source>
        <dbReference type="SAM" id="SignalP"/>
    </source>
</evidence>
<evidence type="ECO:0000313" key="3">
    <source>
        <dbReference type="Proteomes" id="UP000823913"/>
    </source>
</evidence>
<evidence type="ECO:0008006" key="4">
    <source>
        <dbReference type="Google" id="ProtNLM"/>
    </source>
</evidence>
<proteinExistence type="predicted"/>
<reference evidence="2" key="1">
    <citation type="submission" date="2020-10" db="EMBL/GenBank/DDBJ databases">
        <authorList>
            <person name="Gilroy R."/>
        </authorList>
    </citation>
    <scope>NUCLEOTIDE SEQUENCE</scope>
    <source>
        <strain evidence="2">ChiW16-3235</strain>
    </source>
</reference>
<comment type="caution">
    <text evidence="2">The sequence shown here is derived from an EMBL/GenBank/DDBJ whole genome shotgun (WGS) entry which is preliminary data.</text>
</comment>
<dbReference type="EMBL" id="DVHK01000055">
    <property type="protein sequence ID" value="HIR66848.1"/>
    <property type="molecule type" value="Genomic_DNA"/>
</dbReference>
<organism evidence="2 3">
    <name type="scientific">Candidatus Coproplasma avicola</name>
    <dbReference type="NCBI Taxonomy" id="2840744"/>
    <lineage>
        <taxon>Bacteria</taxon>
        <taxon>Bacillati</taxon>
        <taxon>Bacillota</taxon>
        <taxon>Clostridia</taxon>
        <taxon>Eubacteriales</taxon>
        <taxon>Candidatus Coproplasma</taxon>
    </lineage>
</organism>
<accession>A0A9D1J8V6</accession>
<protein>
    <recommendedName>
        <fullName evidence="4">Lipocalin-like domain-containing protein</fullName>
    </recommendedName>
</protein>
<sequence>MKKHLKILCVMAVAVLASAIVMLAACASSFAGTYGLSSISMDLGGMSMDIEVGEEIMGTGIALEADAFSLVVNEDNTWSMSMNFMGEAQTEGGTWRAEGNSLILVDAANAETTATLDGSTLIMSKTIDGMSATITFIKQ</sequence>
<reference evidence="2" key="2">
    <citation type="journal article" date="2021" name="PeerJ">
        <title>Extensive microbial diversity within the chicken gut microbiome revealed by metagenomics and culture.</title>
        <authorList>
            <person name="Gilroy R."/>
            <person name="Ravi A."/>
            <person name="Getino M."/>
            <person name="Pursley I."/>
            <person name="Horton D.L."/>
            <person name="Alikhan N.F."/>
            <person name="Baker D."/>
            <person name="Gharbi K."/>
            <person name="Hall N."/>
            <person name="Watson M."/>
            <person name="Adriaenssens E.M."/>
            <person name="Foster-Nyarko E."/>
            <person name="Jarju S."/>
            <person name="Secka A."/>
            <person name="Antonio M."/>
            <person name="Oren A."/>
            <person name="Chaudhuri R.R."/>
            <person name="La Ragione R."/>
            <person name="Hildebrand F."/>
            <person name="Pallen M.J."/>
        </authorList>
    </citation>
    <scope>NUCLEOTIDE SEQUENCE</scope>
    <source>
        <strain evidence="2">ChiW16-3235</strain>
    </source>
</reference>
<keyword evidence="1" id="KW-0732">Signal</keyword>
<evidence type="ECO:0000313" key="2">
    <source>
        <dbReference type="EMBL" id="HIR66848.1"/>
    </source>
</evidence>
<feature type="chain" id="PRO_5038417193" description="Lipocalin-like domain-containing protein" evidence="1">
    <location>
        <begin position="28"/>
        <end position="139"/>
    </location>
</feature>
<dbReference type="AlphaFoldDB" id="A0A9D1J8V6"/>
<dbReference type="PROSITE" id="PS51257">
    <property type="entry name" value="PROKAR_LIPOPROTEIN"/>
    <property type="match status" value="1"/>
</dbReference>
<feature type="signal peptide" evidence="1">
    <location>
        <begin position="1"/>
        <end position="27"/>
    </location>
</feature>
<name>A0A9D1J8V6_9FIRM</name>